<evidence type="ECO:0000313" key="6">
    <source>
        <dbReference type="EMBL" id="TCO83132.1"/>
    </source>
</evidence>
<dbReference type="GO" id="GO:0042254">
    <property type="term" value="P:ribosome biogenesis"/>
    <property type="evidence" value="ECO:0007669"/>
    <property type="project" value="UniProtKB-KW"/>
</dbReference>
<dbReference type="RefSeq" id="WP_132538908.1">
    <property type="nucleotide sequence ID" value="NZ_SLWY01000003.1"/>
</dbReference>
<reference evidence="6 7" key="1">
    <citation type="submission" date="2019-03" db="EMBL/GenBank/DDBJ databases">
        <title>Genomic Encyclopedia of Type Strains, Phase IV (KMG-IV): sequencing the most valuable type-strain genomes for metagenomic binning, comparative biology and taxonomic classification.</title>
        <authorList>
            <person name="Goeker M."/>
        </authorList>
    </citation>
    <scope>NUCLEOTIDE SEQUENCE [LARGE SCALE GENOMIC DNA]</scope>
    <source>
        <strain evidence="6 7">DSM 25287</strain>
    </source>
</reference>
<accession>A0A4R2LTL5</accession>
<comment type="function">
    <text evidence="1">Plays a role in synthesis, processing and/or stability of 23S rRNA.</text>
</comment>
<dbReference type="PANTHER" id="PTHR38099">
    <property type="entry name" value="LARGE RIBOSOMAL RNA SUBUNIT ACCUMULATION PROTEIN YCED"/>
    <property type="match status" value="1"/>
</dbReference>
<dbReference type="Pfam" id="PF02620">
    <property type="entry name" value="YceD"/>
    <property type="match status" value="1"/>
</dbReference>
<evidence type="ECO:0000256" key="5">
    <source>
        <dbReference type="ARBA" id="ARBA00031841"/>
    </source>
</evidence>
<dbReference type="OrthoDB" id="9786771at2"/>
<comment type="similarity">
    <text evidence="2">Belongs to the DUF177 domain family.</text>
</comment>
<dbReference type="GO" id="GO:0005829">
    <property type="term" value="C:cytosol"/>
    <property type="evidence" value="ECO:0007669"/>
    <property type="project" value="TreeGrafter"/>
</dbReference>
<evidence type="ECO:0000313" key="7">
    <source>
        <dbReference type="Proteomes" id="UP000295765"/>
    </source>
</evidence>
<organism evidence="6 7">
    <name type="scientific">Plasticicumulans lactativorans</name>
    <dbReference type="NCBI Taxonomy" id="1133106"/>
    <lineage>
        <taxon>Bacteria</taxon>
        <taxon>Pseudomonadati</taxon>
        <taxon>Pseudomonadota</taxon>
        <taxon>Gammaproteobacteria</taxon>
        <taxon>Candidatus Competibacteraceae</taxon>
        <taxon>Plasticicumulans</taxon>
    </lineage>
</organism>
<evidence type="ECO:0000256" key="1">
    <source>
        <dbReference type="ARBA" id="ARBA00002868"/>
    </source>
</evidence>
<dbReference type="Proteomes" id="UP000295765">
    <property type="component" value="Unassembled WGS sequence"/>
</dbReference>
<dbReference type="AlphaFoldDB" id="A0A4R2LTL5"/>
<dbReference type="InterPro" id="IPR039255">
    <property type="entry name" value="YceD_bac"/>
</dbReference>
<keyword evidence="7" id="KW-1185">Reference proteome</keyword>
<protein>
    <recommendedName>
        <fullName evidence="3">Large ribosomal RNA subunit accumulation protein YceD</fullName>
    </recommendedName>
    <alternativeName>
        <fullName evidence="5">23S rRNA accumulation protein YceD</fullName>
    </alternativeName>
</protein>
<dbReference type="InterPro" id="IPR003772">
    <property type="entry name" value="YceD"/>
</dbReference>
<evidence type="ECO:0000256" key="4">
    <source>
        <dbReference type="ARBA" id="ARBA00022517"/>
    </source>
</evidence>
<keyword evidence="4" id="KW-0690">Ribosome biogenesis</keyword>
<name>A0A4R2LTL5_9GAMM</name>
<evidence type="ECO:0000256" key="2">
    <source>
        <dbReference type="ARBA" id="ARBA00010740"/>
    </source>
</evidence>
<dbReference type="PANTHER" id="PTHR38099:SF1">
    <property type="entry name" value="LARGE RIBOSOMAL RNA SUBUNIT ACCUMULATION PROTEIN YCED"/>
    <property type="match status" value="1"/>
</dbReference>
<evidence type="ECO:0000256" key="3">
    <source>
        <dbReference type="ARBA" id="ARBA00015716"/>
    </source>
</evidence>
<comment type="caution">
    <text evidence="6">The sequence shown here is derived from an EMBL/GenBank/DDBJ whole genome shotgun (WGS) entry which is preliminary data.</text>
</comment>
<dbReference type="EMBL" id="SLWY01000003">
    <property type="protein sequence ID" value="TCO83132.1"/>
    <property type="molecule type" value="Genomic_DNA"/>
</dbReference>
<proteinExistence type="inferred from homology"/>
<sequence length="178" mass="18920">MRSRPFATFDPWKFASTGQTLEGSLPLARLERLAGALQSAEGEARYRLTGHVDADGRSLLEAEIDADVLLECQRCLGPVRTALHAHSTLAPIADDGRAAALPGAYEPLVVGEEGVVPADVVEDELILALPLVAMHDTLHECEACGYVVPQPATTAVSEAKPNPFAALPSLLKESKTQE</sequence>
<gene>
    <name evidence="6" type="ORF">EV699_103182</name>
</gene>